<evidence type="ECO:0000313" key="3">
    <source>
        <dbReference type="EMBL" id="OCH84393.1"/>
    </source>
</evidence>
<feature type="transmembrane region" description="Helical" evidence="1">
    <location>
        <begin position="167"/>
        <end position="186"/>
    </location>
</feature>
<evidence type="ECO:0000256" key="1">
    <source>
        <dbReference type="SAM" id="Phobius"/>
    </source>
</evidence>
<dbReference type="Pfam" id="PF20151">
    <property type="entry name" value="DUF6533"/>
    <property type="match status" value="1"/>
</dbReference>
<feature type="transmembrane region" description="Helical" evidence="1">
    <location>
        <begin position="119"/>
        <end position="141"/>
    </location>
</feature>
<evidence type="ECO:0000259" key="2">
    <source>
        <dbReference type="Pfam" id="PF20151"/>
    </source>
</evidence>
<reference evidence="3 4" key="1">
    <citation type="submission" date="2016-07" db="EMBL/GenBank/DDBJ databases">
        <title>Draft genome of the white-rot fungus Obba rivulosa 3A-2.</title>
        <authorList>
            <consortium name="DOE Joint Genome Institute"/>
            <person name="Miettinen O."/>
            <person name="Riley R."/>
            <person name="Acob R."/>
            <person name="Barry K."/>
            <person name="Cullen D."/>
            <person name="De Vries R."/>
            <person name="Hainaut M."/>
            <person name="Hatakka A."/>
            <person name="Henrissat B."/>
            <person name="Hilden K."/>
            <person name="Kuo R."/>
            <person name="Labutti K."/>
            <person name="Lipzen A."/>
            <person name="Makela M.R."/>
            <person name="Sandor L."/>
            <person name="Spatafora J.W."/>
            <person name="Grigoriev I.V."/>
            <person name="Hibbett D.S."/>
        </authorList>
    </citation>
    <scope>NUCLEOTIDE SEQUENCE [LARGE SCALE GENOMIC DNA]</scope>
    <source>
        <strain evidence="3 4">3A-2</strain>
    </source>
</reference>
<sequence>MATTNAQIISELSQNQIVEYCDLAVAVLIFHEYLATFTMEVEVIWTRKLSNLTTVLFLINRYNSLLQALISATSLNIVIRSNMGCRVWAAVVNGPEFVFFATWALFCALRVYSLNTRKLLYASVVLGVGLVPLGINLYPVIKQVATSSLFEGSCVLNWVPPLLWDDMFTVASRGSVLICDVMVLYSTLSNTWSLRTARDSTQVKSSLVTLMVWNGTFYFVAALCLNSIQAALWTSNTFEFFGAFTTQITSVMISRFILQLRKIYFSSARPSFLNTQYSELSHLSALHFATIPEFTNIAMQPLYASCAVQAPPREYDAERLAMSCDEAEPVESSDLYEANRGEDMPEWHVV</sequence>
<feature type="transmembrane region" description="Helical" evidence="1">
    <location>
        <begin position="240"/>
        <end position="258"/>
    </location>
</feature>
<keyword evidence="1" id="KW-1133">Transmembrane helix</keyword>
<feature type="domain" description="DUF6533" evidence="2">
    <location>
        <begin position="20"/>
        <end position="66"/>
    </location>
</feature>
<dbReference type="AlphaFoldDB" id="A0A8E2AH52"/>
<name>A0A8E2AH52_9APHY</name>
<feature type="transmembrane region" description="Helical" evidence="1">
    <location>
        <begin position="87"/>
        <end position="112"/>
    </location>
</feature>
<keyword evidence="1" id="KW-0812">Transmembrane</keyword>
<proteinExistence type="predicted"/>
<keyword evidence="4" id="KW-1185">Reference proteome</keyword>
<keyword evidence="1" id="KW-0472">Membrane</keyword>
<dbReference type="Proteomes" id="UP000250043">
    <property type="component" value="Unassembled WGS sequence"/>
</dbReference>
<feature type="transmembrane region" description="Helical" evidence="1">
    <location>
        <begin position="207"/>
        <end position="228"/>
    </location>
</feature>
<protein>
    <recommendedName>
        <fullName evidence="2">DUF6533 domain-containing protein</fullName>
    </recommendedName>
</protein>
<evidence type="ECO:0000313" key="4">
    <source>
        <dbReference type="Proteomes" id="UP000250043"/>
    </source>
</evidence>
<organism evidence="3 4">
    <name type="scientific">Obba rivulosa</name>
    <dbReference type="NCBI Taxonomy" id="1052685"/>
    <lineage>
        <taxon>Eukaryota</taxon>
        <taxon>Fungi</taxon>
        <taxon>Dikarya</taxon>
        <taxon>Basidiomycota</taxon>
        <taxon>Agaricomycotina</taxon>
        <taxon>Agaricomycetes</taxon>
        <taxon>Polyporales</taxon>
        <taxon>Gelatoporiaceae</taxon>
        <taxon>Obba</taxon>
    </lineage>
</organism>
<dbReference type="OrthoDB" id="2802907at2759"/>
<dbReference type="EMBL" id="KV722678">
    <property type="protein sequence ID" value="OCH84393.1"/>
    <property type="molecule type" value="Genomic_DNA"/>
</dbReference>
<gene>
    <name evidence="3" type="ORF">OBBRIDRAFT_891812</name>
</gene>
<accession>A0A8E2AH52</accession>
<dbReference type="InterPro" id="IPR045340">
    <property type="entry name" value="DUF6533"/>
</dbReference>